<accession>A0ABS9YMX7</accession>
<proteinExistence type="predicted"/>
<evidence type="ECO:0000313" key="2">
    <source>
        <dbReference type="Proteomes" id="UP001165269"/>
    </source>
</evidence>
<keyword evidence="2" id="KW-1185">Reference proteome</keyword>
<evidence type="ECO:0008006" key="3">
    <source>
        <dbReference type="Google" id="ProtNLM"/>
    </source>
</evidence>
<gene>
    <name evidence="1" type="ORF">MQP27_46720</name>
</gene>
<sequence length="121" mass="13710">MISGTEPSGSFEELLDLLDELNVPDGYKAEIIRGSIVVSPWSKGYYVRVMRSVCSQLEPYLPEGHVIERAPVLFVFPGVDRVLDAVRHRLRVALHPAVRRAPPHPEVVRLHPRHHRLPGPR</sequence>
<comment type="caution">
    <text evidence="1">The sequence shown here is derived from an EMBL/GenBank/DDBJ whole genome shotgun (WGS) entry which is preliminary data.</text>
</comment>
<dbReference type="RefSeq" id="WP_242777373.1">
    <property type="nucleotide sequence ID" value="NZ_JALDAY010000020.1"/>
</dbReference>
<evidence type="ECO:0000313" key="1">
    <source>
        <dbReference type="EMBL" id="MCI3278584.1"/>
    </source>
</evidence>
<dbReference type="Proteomes" id="UP001165269">
    <property type="component" value="Unassembled WGS sequence"/>
</dbReference>
<name>A0ABS9YMX7_9ACTN</name>
<reference evidence="1" key="1">
    <citation type="submission" date="2022-03" db="EMBL/GenBank/DDBJ databases">
        <title>Streptomyces 7R015 and 7R016 isolated from Barleria lupulina in Thailand.</title>
        <authorList>
            <person name="Kanchanasin P."/>
            <person name="Phongsopitanun W."/>
            <person name="Tanasupawat S."/>
        </authorList>
    </citation>
    <scope>NUCLEOTIDE SEQUENCE</scope>
    <source>
        <strain evidence="1">7R015</strain>
    </source>
</reference>
<organism evidence="1 2">
    <name type="scientific">Streptomyces cylindrosporus</name>
    <dbReference type="NCBI Taxonomy" id="2927583"/>
    <lineage>
        <taxon>Bacteria</taxon>
        <taxon>Bacillati</taxon>
        <taxon>Actinomycetota</taxon>
        <taxon>Actinomycetes</taxon>
        <taxon>Kitasatosporales</taxon>
        <taxon>Streptomycetaceae</taxon>
        <taxon>Streptomyces</taxon>
    </lineage>
</organism>
<dbReference type="EMBL" id="JALDAY010000020">
    <property type="protein sequence ID" value="MCI3278584.1"/>
    <property type="molecule type" value="Genomic_DNA"/>
</dbReference>
<protein>
    <recommendedName>
        <fullName evidence="3">Restriction endonuclease domain-containing protein</fullName>
    </recommendedName>
</protein>